<keyword evidence="2" id="KW-1185">Reference proteome</keyword>
<reference evidence="1 2" key="1">
    <citation type="submission" date="2016-06" db="EMBL/GenBank/DDBJ databases">
        <title>Comparative genomics of the ectomycorrhizal sister species Rhizopogon vinicolor and Rhizopogon vesiculosus (Basidiomycota: Boletales) reveals a divergence of the mating type B locus.</title>
        <authorList>
            <consortium name="DOE Joint Genome Institute"/>
            <person name="Mujic A.B."/>
            <person name="Kuo A."/>
            <person name="Tritt A."/>
            <person name="Lipzen A."/>
            <person name="Chen C."/>
            <person name="Johnson J."/>
            <person name="Sharma A."/>
            <person name="Barry K."/>
            <person name="Grigoriev I.V."/>
            <person name="Spatafora J.W."/>
        </authorList>
    </citation>
    <scope>NUCLEOTIDE SEQUENCE [LARGE SCALE GENOMIC DNA]</scope>
    <source>
        <strain evidence="1 2">AM-OR11-026</strain>
    </source>
</reference>
<dbReference type="EMBL" id="KV448732">
    <property type="protein sequence ID" value="OAX33647.1"/>
    <property type="molecule type" value="Genomic_DNA"/>
</dbReference>
<evidence type="ECO:0000313" key="1">
    <source>
        <dbReference type="EMBL" id="OAX33647.1"/>
    </source>
</evidence>
<evidence type="ECO:0000313" key="2">
    <source>
        <dbReference type="Proteomes" id="UP000092154"/>
    </source>
</evidence>
<organism evidence="1 2">
    <name type="scientific">Rhizopogon vinicolor AM-OR11-026</name>
    <dbReference type="NCBI Taxonomy" id="1314800"/>
    <lineage>
        <taxon>Eukaryota</taxon>
        <taxon>Fungi</taxon>
        <taxon>Dikarya</taxon>
        <taxon>Basidiomycota</taxon>
        <taxon>Agaricomycotina</taxon>
        <taxon>Agaricomycetes</taxon>
        <taxon>Agaricomycetidae</taxon>
        <taxon>Boletales</taxon>
        <taxon>Suillineae</taxon>
        <taxon>Rhizopogonaceae</taxon>
        <taxon>Rhizopogon</taxon>
    </lineage>
</organism>
<dbReference type="InParanoid" id="A0A1B7MM36"/>
<dbReference type="Proteomes" id="UP000092154">
    <property type="component" value="Unassembled WGS sequence"/>
</dbReference>
<gene>
    <name evidence="1" type="ORF">K503DRAFT_508446</name>
</gene>
<sequence length="98" mass="10900">MFLQMACRAQDTQEAEGSLARTHGIPEAEAINHPAIALEIVEIRDYVQHQETHDRCIDWVRAAAEDKTFYRTLLGMSLQSSSLPARTTSSITAQPSSK</sequence>
<dbReference type="AlphaFoldDB" id="A0A1B7MM36"/>
<proteinExistence type="predicted"/>
<name>A0A1B7MM36_9AGAM</name>
<protein>
    <submittedName>
        <fullName evidence="1">Uncharacterized protein</fullName>
    </submittedName>
</protein>
<accession>A0A1B7MM36</accession>